<evidence type="ECO:0000256" key="1">
    <source>
        <dbReference type="SAM" id="MobiDB-lite"/>
    </source>
</evidence>
<dbReference type="AlphaFoldDB" id="A0AA43QS95"/>
<name>A0AA43QS95_9LECA</name>
<feature type="region of interest" description="Disordered" evidence="1">
    <location>
        <begin position="1"/>
        <end position="22"/>
    </location>
</feature>
<dbReference type="Proteomes" id="UP001161017">
    <property type="component" value="Unassembled WGS sequence"/>
</dbReference>
<comment type="caution">
    <text evidence="2">The sequence shown here is derived from an EMBL/GenBank/DDBJ whole genome shotgun (WGS) entry which is preliminary data.</text>
</comment>
<sequence length="250" mass="27808">MPQTGRHPSLDYQSEPAYQQRQSTAVEVLSNQFGSQQYDVSSVSQPSAIPSSYQSASVHHQGAYGPSADLGQAALAHGYSSNDLAINQGSAPGLAQPQAPQDPFAPYHHLRRQVNTLIVQGRIAEARPSLLAMSNILVDGVERLQLNHDDTTRPGADEREKYEARVKYEARLTFWRNFHYSWVAFLQRQLNDTQTILSDRPGRVRSANLLAKDALEQLGDDVVRIANGLERYGLVDYEIGFFENEIIPSS</sequence>
<proteinExistence type="predicted"/>
<keyword evidence="3" id="KW-1185">Reference proteome</keyword>
<reference evidence="2" key="1">
    <citation type="journal article" date="2023" name="Genome Biol. Evol.">
        <title>First Whole Genome Sequence and Flow Cytometry Genome Size Data for the Lichen-Forming Fungus Ramalina farinacea (Ascomycota).</title>
        <authorList>
            <person name="Llewellyn T."/>
            <person name="Mian S."/>
            <person name="Hill R."/>
            <person name="Leitch I.J."/>
            <person name="Gaya E."/>
        </authorList>
    </citation>
    <scope>NUCLEOTIDE SEQUENCE</scope>
    <source>
        <strain evidence="2">LIQ254RAFAR</strain>
    </source>
</reference>
<organism evidence="2 3">
    <name type="scientific">Ramalina farinacea</name>
    <dbReference type="NCBI Taxonomy" id="258253"/>
    <lineage>
        <taxon>Eukaryota</taxon>
        <taxon>Fungi</taxon>
        <taxon>Dikarya</taxon>
        <taxon>Ascomycota</taxon>
        <taxon>Pezizomycotina</taxon>
        <taxon>Lecanoromycetes</taxon>
        <taxon>OSLEUM clade</taxon>
        <taxon>Lecanoromycetidae</taxon>
        <taxon>Lecanorales</taxon>
        <taxon>Lecanorineae</taxon>
        <taxon>Ramalinaceae</taxon>
        <taxon>Ramalina</taxon>
    </lineage>
</organism>
<accession>A0AA43QS95</accession>
<gene>
    <name evidence="2" type="ORF">OHK93_002900</name>
</gene>
<evidence type="ECO:0000313" key="3">
    <source>
        <dbReference type="Proteomes" id="UP001161017"/>
    </source>
</evidence>
<dbReference type="EMBL" id="JAPUFD010000015">
    <property type="protein sequence ID" value="MDI1491691.1"/>
    <property type="molecule type" value="Genomic_DNA"/>
</dbReference>
<evidence type="ECO:0000313" key="2">
    <source>
        <dbReference type="EMBL" id="MDI1491691.1"/>
    </source>
</evidence>
<protein>
    <submittedName>
        <fullName evidence="2">Uncharacterized protein</fullName>
    </submittedName>
</protein>